<name>A0A927JBY0_9ACTN</name>
<dbReference type="Gene3D" id="3.90.1140.10">
    <property type="entry name" value="Cyclic phosphodiesterase"/>
    <property type="match status" value="1"/>
</dbReference>
<reference evidence="2" key="1">
    <citation type="submission" date="2020-09" db="EMBL/GenBank/DDBJ databases">
        <title>Hoyosella lacisalsi sp. nov., a halotolerant actinobacterium isolated from soil of Lake Gudzhirganskoe.</title>
        <authorList>
            <person name="Yang Q."/>
            <person name="Guo P.Y."/>
            <person name="Liu S.W."/>
            <person name="Li F.N."/>
            <person name="Sun C.H."/>
        </authorList>
    </citation>
    <scope>NUCLEOTIDE SEQUENCE</scope>
    <source>
        <strain evidence="2">G463</strain>
    </source>
</reference>
<dbReference type="SUPFAM" id="SSF55144">
    <property type="entry name" value="LigT-like"/>
    <property type="match status" value="1"/>
</dbReference>
<gene>
    <name evidence="2" type="ORF">HT102_07560</name>
</gene>
<sequence length="210" mass="22149">MGPSSRIADGNEQPGGARGGSPSRDNGLMVQSVELLLDPGLDAAVRADWEALSSTGIRALRPHHRPHITIGVASEIYPRIDKALARALATLPIPVTLGGLLVFGTGRVVIARAITVSPELVEAHRAVWSAMRDCPGQPRHTAPGEWTPHATLAKRVPIADCATAIGTVARRHDLHGHIVAARRWDGEEHRDWLIAGTDGTSGPAVSGPTS</sequence>
<dbReference type="RefSeq" id="WP_192038773.1">
    <property type="nucleotide sequence ID" value="NZ_JACYWE010000003.1"/>
</dbReference>
<accession>A0A927JBY0</accession>
<feature type="region of interest" description="Disordered" evidence="1">
    <location>
        <begin position="1"/>
        <end position="25"/>
    </location>
</feature>
<comment type="caution">
    <text evidence="2">The sequence shown here is derived from an EMBL/GenBank/DDBJ whole genome shotgun (WGS) entry which is preliminary data.</text>
</comment>
<protein>
    <submittedName>
        <fullName evidence="2">2'-5' RNA ligase family protein</fullName>
    </submittedName>
</protein>
<keyword evidence="3" id="KW-1185">Reference proteome</keyword>
<dbReference type="InterPro" id="IPR009097">
    <property type="entry name" value="Cyclic_Pdiesterase"/>
</dbReference>
<evidence type="ECO:0000313" key="3">
    <source>
        <dbReference type="Proteomes" id="UP000642993"/>
    </source>
</evidence>
<evidence type="ECO:0000313" key="2">
    <source>
        <dbReference type="EMBL" id="MBD8506335.1"/>
    </source>
</evidence>
<dbReference type="Pfam" id="PF13563">
    <property type="entry name" value="2_5_RNA_ligase2"/>
    <property type="match status" value="1"/>
</dbReference>
<evidence type="ECO:0000256" key="1">
    <source>
        <dbReference type="SAM" id="MobiDB-lite"/>
    </source>
</evidence>
<dbReference type="Proteomes" id="UP000642993">
    <property type="component" value="Unassembled WGS sequence"/>
</dbReference>
<proteinExistence type="predicted"/>
<organism evidence="2 3">
    <name type="scientific">Lolliginicoccus lacisalsi</name>
    <dbReference type="NCBI Taxonomy" id="2742202"/>
    <lineage>
        <taxon>Bacteria</taxon>
        <taxon>Bacillati</taxon>
        <taxon>Actinomycetota</taxon>
        <taxon>Actinomycetes</taxon>
        <taxon>Mycobacteriales</taxon>
        <taxon>Hoyosellaceae</taxon>
        <taxon>Lolliginicoccus</taxon>
    </lineage>
</organism>
<dbReference type="EMBL" id="JACYWE010000003">
    <property type="protein sequence ID" value="MBD8506335.1"/>
    <property type="molecule type" value="Genomic_DNA"/>
</dbReference>
<dbReference type="GO" id="GO:0016874">
    <property type="term" value="F:ligase activity"/>
    <property type="evidence" value="ECO:0007669"/>
    <property type="project" value="UniProtKB-KW"/>
</dbReference>
<keyword evidence="2" id="KW-0436">Ligase</keyword>
<dbReference type="AlphaFoldDB" id="A0A927JBY0"/>